<reference evidence="2" key="2">
    <citation type="submission" date="2015-06" db="UniProtKB">
        <authorList>
            <consortium name="EnsemblProtists"/>
        </authorList>
    </citation>
    <scope>IDENTIFICATION</scope>
    <source>
        <strain evidence="2">Emoy2</strain>
    </source>
</reference>
<dbReference type="EnsemblProtists" id="HpaT808421">
    <property type="protein sequence ID" value="HpaP808421"/>
    <property type="gene ID" value="HpaG808421"/>
</dbReference>
<reference evidence="3" key="1">
    <citation type="journal article" date="2010" name="Science">
        <title>Signatures of adaptation to obligate biotrophy in the Hyaloperonospora arabidopsidis genome.</title>
        <authorList>
            <person name="Baxter L."/>
            <person name="Tripathy S."/>
            <person name="Ishaque N."/>
            <person name="Boot N."/>
            <person name="Cabral A."/>
            <person name="Kemen E."/>
            <person name="Thines M."/>
            <person name="Ah-Fong A."/>
            <person name="Anderson R."/>
            <person name="Badejoko W."/>
            <person name="Bittner-Eddy P."/>
            <person name="Boore J.L."/>
            <person name="Chibucos M.C."/>
            <person name="Coates M."/>
            <person name="Dehal P."/>
            <person name="Delehaunty K."/>
            <person name="Dong S."/>
            <person name="Downton P."/>
            <person name="Dumas B."/>
            <person name="Fabro G."/>
            <person name="Fronick C."/>
            <person name="Fuerstenberg S.I."/>
            <person name="Fulton L."/>
            <person name="Gaulin E."/>
            <person name="Govers F."/>
            <person name="Hughes L."/>
            <person name="Humphray S."/>
            <person name="Jiang R.H."/>
            <person name="Judelson H."/>
            <person name="Kamoun S."/>
            <person name="Kyung K."/>
            <person name="Meijer H."/>
            <person name="Minx P."/>
            <person name="Morris P."/>
            <person name="Nelson J."/>
            <person name="Phuntumart V."/>
            <person name="Qutob D."/>
            <person name="Rehmany A."/>
            <person name="Rougon-Cardoso A."/>
            <person name="Ryden P."/>
            <person name="Torto-Alalibo T."/>
            <person name="Studholme D."/>
            <person name="Wang Y."/>
            <person name="Win J."/>
            <person name="Wood J."/>
            <person name="Clifton S.W."/>
            <person name="Rogers J."/>
            <person name="Van den Ackerveken G."/>
            <person name="Jones J.D."/>
            <person name="McDowell J.M."/>
            <person name="Beynon J."/>
            <person name="Tyler B.M."/>
        </authorList>
    </citation>
    <scope>NUCLEOTIDE SEQUENCE [LARGE SCALE GENOMIC DNA]</scope>
    <source>
        <strain evidence="3">Emoy2</strain>
    </source>
</reference>
<keyword evidence="3" id="KW-1185">Reference proteome</keyword>
<sequence length="63" mass="7028">MTHRSGNNNSQVIRRKLRQDTSGSAARYKRPVILVGRRDDACVKCPEAPTVVQLLVCGSQTCW</sequence>
<protein>
    <submittedName>
        <fullName evidence="2">Uncharacterized protein</fullName>
    </submittedName>
</protein>
<dbReference type="VEuPathDB" id="FungiDB:HpaG808423"/>
<evidence type="ECO:0000313" key="2">
    <source>
        <dbReference type="EnsemblProtists" id="HpaP808422"/>
    </source>
</evidence>
<dbReference type="AlphaFoldDB" id="M4BPT3"/>
<dbReference type="Proteomes" id="UP000011713">
    <property type="component" value="Unassembled WGS sequence"/>
</dbReference>
<feature type="compositionally biased region" description="Polar residues" evidence="1">
    <location>
        <begin position="1"/>
        <end position="12"/>
    </location>
</feature>
<dbReference type="EnsemblProtists" id="HpaT808423">
    <property type="protein sequence ID" value="HpaP808423"/>
    <property type="gene ID" value="HpaG808423"/>
</dbReference>
<proteinExistence type="predicted"/>
<accession>M4BPT3</accession>
<dbReference type="InParanoid" id="M4BPT3"/>
<name>M4BPT3_HYAAE</name>
<feature type="region of interest" description="Disordered" evidence="1">
    <location>
        <begin position="1"/>
        <end position="24"/>
    </location>
</feature>
<dbReference type="HOGENOM" id="CLU_2890597_0_0_1"/>
<evidence type="ECO:0000256" key="1">
    <source>
        <dbReference type="SAM" id="MobiDB-lite"/>
    </source>
</evidence>
<dbReference type="EnsemblProtists" id="HpaT808422">
    <property type="protein sequence ID" value="HpaP808422"/>
    <property type="gene ID" value="HpaG808422"/>
</dbReference>
<organism evidence="2 3">
    <name type="scientific">Hyaloperonospora arabidopsidis (strain Emoy2)</name>
    <name type="common">Downy mildew agent</name>
    <name type="synonym">Peronospora arabidopsidis</name>
    <dbReference type="NCBI Taxonomy" id="559515"/>
    <lineage>
        <taxon>Eukaryota</taxon>
        <taxon>Sar</taxon>
        <taxon>Stramenopiles</taxon>
        <taxon>Oomycota</taxon>
        <taxon>Peronosporomycetes</taxon>
        <taxon>Peronosporales</taxon>
        <taxon>Peronosporaceae</taxon>
        <taxon>Hyaloperonospora</taxon>
    </lineage>
</organism>
<evidence type="ECO:0000313" key="3">
    <source>
        <dbReference type="Proteomes" id="UP000011713"/>
    </source>
</evidence>
<dbReference type="EMBL" id="JH598525">
    <property type="status" value="NOT_ANNOTATED_CDS"/>
    <property type="molecule type" value="Genomic_DNA"/>
</dbReference>